<protein>
    <submittedName>
        <fullName evidence="1">Uncharacterized protein</fullName>
    </submittedName>
</protein>
<accession>A0ACC4C6C0</accession>
<comment type="caution">
    <text evidence="1">The sequence shown here is derived from an EMBL/GenBank/DDBJ whole genome shotgun (WGS) entry which is preliminary data.</text>
</comment>
<sequence length="237" mass="26652">MGHMQTARMPMARGQHLEKSATVEPSKQAEGGEEDRRPNYKQTEKEQKNVKEQYPTITVGNLAPARSSEVAEKDVLEWVKNDKRRTHASWKSDVPEDRYSNAFLGYGREDSTLELTYTINTKITACLDPEGWRSVFGATSHAKEGKLVKRGGTVGYFCRSKEGEYENLLLHPLNFSKASTKVFTVKRPPPSSPLCEEATSSEKVLIDHPSEDPPRDPIAKSWLQVESTNDDLPSDKE</sequence>
<dbReference type="Proteomes" id="UP000309997">
    <property type="component" value="Unassembled WGS sequence"/>
</dbReference>
<name>A0ACC4C6C0_POPAL</name>
<dbReference type="EMBL" id="RCHU02000006">
    <property type="protein sequence ID" value="KAL3586921.1"/>
    <property type="molecule type" value="Genomic_DNA"/>
</dbReference>
<keyword evidence="2" id="KW-1185">Reference proteome</keyword>
<organism evidence="1 2">
    <name type="scientific">Populus alba</name>
    <name type="common">White poplar</name>
    <dbReference type="NCBI Taxonomy" id="43335"/>
    <lineage>
        <taxon>Eukaryota</taxon>
        <taxon>Viridiplantae</taxon>
        <taxon>Streptophyta</taxon>
        <taxon>Embryophyta</taxon>
        <taxon>Tracheophyta</taxon>
        <taxon>Spermatophyta</taxon>
        <taxon>Magnoliopsida</taxon>
        <taxon>eudicotyledons</taxon>
        <taxon>Gunneridae</taxon>
        <taxon>Pentapetalae</taxon>
        <taxon>rosids</taxon>
        <taxon>fabids</taxon>
        <taxon>Malpighiales</taxon>
        <taxon>Salicaceae</taxon>
        <taxon>Saliceae</taxon>
        <taxon>Populus</taxon>
    </lineage>
</organism>
<gene>
    <name evidence="1" type="ORF">D5086_013788</name>
</gene>
<evidence type="ECO:0000313" key="2">
    <source>
        <dbReference type="Proteomes" id="UP000309997"/>
    </source>
</evidence>
<reference evidence="1 2" key="1">
    <citation type="journal article" date="2024" name="Plant Biotechnol. J.">
        <title>Genome and CRISPR/Cas9 system of a widespread forest tree (Populus alba) in the world.</title>
        <authorList>
            <person name="Liu Y.J."/>
            <person name="Jiang P.F."/>
            <person name="Han X.M."/>
            <person name="Li X.Y."/>
            <person name="Wang H.M."/>
            <person name="Wang Y.J."/>
            <person name="Wang X.X."/>
            <person name="Zeng Q.Y."/>
        </authorList>
    </citation>
    <scope>NUCLEOTIDE SEQUENCE [LARGE SCALE GENOMIC DNA]</scope>
    <source>
        <strain evidence="2">cv. PAL-ZL1</strain>
    </source>
</reference>
<proteinExistence type="predicted"/>
<evidence type="ECO:0000313" key="1">
    <source>
        <dbReference type="EMBL" id="KAL3586921.1"/>
    </source>
</evidence>